<accession>A0A1E8FAC0</accession>
<dbReference type="Proteomes" id="UP000176037">
    <property type="component" value="Unassembled WGS sequence"/>
</dbReference>
<sequence length="338" mass="36514">MNTTKVENKVDVITNPSYIVNLPESQFMPSKAELMGGQKSVVVLPVKIDSNANFETGAVREISSELENGLNDAGAEIVDRSLASKLGDEILAYEATGQFSGAGIDVADTAILPTIHNVAISKSFSPASSYTDDDGKKHYTPAKCSYEAVVTGNLKLYQLPELTQTEALNFKGDASSSLSINNSSCPISQDMAYSLASQASGNGVYNILPEVQKNFSQTGYVMEYRKRGDLHLVNITLGTSQKLREGQKIKFATMHAKADHTTGKSTLMALDYDFEGVVSDMIDANSAWVIIDEEAEGQLKKGDVAKTFFEQSFMDQMMRAGSTGSSTGLMKSLKNSFN</sequence>
<dbReference type="AlphaFoldDB" id="A0A1E8FAC0"/>
<dbReference type="STRING" id="1856405.BFC17_00865"/>
<comment type="caution">
    <text evidence="1">The sequence shown here is derived from an EMBL/GenBank/DDBJ whole genome shotgun (WGS) entry which is preliminary data.</text>
</comment>
<evidence type="ECO:0000313" key="2">
    <source>
        <dbReference type="Proteomes" id="UP000176037"/>
    </source>
</evidence>
<name>A0A1E8FAC0_9ALTE</name>
<keyword evidence="2" id="KW-1185">Reference proteome</keyword>
<protein>
    <submittedName>
        <fullName evidence="1">Uncharacterized protein</fullName>
    </submittedName>
</protein>
<reference evidence="1 2" key="1">
    <citation type="submission" date="2016-09" db="EMBL/GenBank/DDBJ databases">
        <title>Alteromonas lipolytica, a new species isolated from sea water.</title>
        <authorList>
            <person name="Wu Y.-H."/>
            <person name="Cheng H."/>
            <person name="Xu X.-W."/>
        </authorList>
    </citation>
    <scope>NUCLEOTIDE SEQUENCE [LARGE SCALE GENOMIC DNA]</scope>
    <source>
        <strain evidence="1 2">JW12</strain>
    </source>
</reference>
<dbReference type="RefSeq" id="WP_070177236.1">
    <property type="nucleotide sequence ID" value="NZ_BMJR01000002.1"/>
</dbReference>
<dbReference type="EMBL" id="MJIC01000015">
    <property type="protein sequence ID" value="OFI32860.1"/>
    <property type="molecule type" value="Genomic_DNA"/>
</dbReference>
<organism evidence="1 2">
    <name type="scientific">Alteromonas lipolytica</name>
    <dbReference type="NCBI Taxonomy" id="1856405"/>
    <lineage>
        <taxon>Bacteria</taxon>
        <taxon>Pseudomonadati</taxon>
        <taxon>Pseudomonadota</taxon>
        <taxon>Gammaproteobacteria</taxon>
        <taxon>Alteromonadales</taxon>
        <taxon>Alteromonadaceae</taxon>
        <taxon>Alteromonas/Salinimonas group</taxon>
        <taxon>Alteromonas</taxon>
    </lineage>
</organism>
<dbReference type="OrthoDB" id="6096888at2"/>
<evidence type="ECO:0000313" key="1">
    <source>
        <dbReference type="EMBL" id="OFI32860.1"/>
    </source>
</evidence>
<gene>
    <name evidence="1" type="ORF">BFC17_00865</name>
</gene>
<proteinExistence type="predicted"/>